<proteinExistence type="predicted"/>
<keyword evidence="3" id="KW-1185">Reference proteome</keyword>
<accession>A0A8H5H8A0</accession>
<feature type="region of interest" description="Disordered" evidence="1">
    <location>
        <begin position="198"/>
        <end position="226"/>
    </location>
</feature>
<comment type="caution">
    <text evidence="2">The sequence shown here is derived from an EMBL/GenBank/DDBJ whole genome shotgun (WGS) entry which is preliminary data.</text>
</comment>
<gene>
    <name evidence="2" type="ORF">D9615_007095</name>
</gene>
<reference evidence="2 3" key="1">
    <citation type="journal article" date="2020" name="ISME J.">
        <title>Uncovering the hidden diversity of litter-decomposition mechanisms in mushroom-forming fungi.</title>
        <authorList>
            <person name="Floudas D."/>
            <person name="Bentzer J."/>
            <person name="Ahren D."/>
            <person name="Johansson T."/>
            <person name="Persson P."/>
            <person name="Tunlid A."/>
        </authorList>
    </citation>
    <scope>NUCLEOTIDE SEQUENCE [LARGE SCALE GENOMIC DNA]</scope>
    <source>
        <strain evidence="2 3">CBS 661.87</strain>
    </source>
</reference>
<evidence type="ECO:0000256" key="1">
    <source>
        <dbReference type="SAM" id="MobiDB-lite"/>
    </source>
</evidence>
<organism evidence="2 3">
    <name type="scientific">Tricholomella constricta</name>
    <dbReference type="NCBI Taxonomy" id="117010"/>
    <lineage>
        <taxon>Eukaryota</taxon>
        <taxon>Fungi</taxon>
        <taxon>Dikarya</taxon>
        <taxon>Basidiomycota</taxon>
        <taxon>Agaricomycotina</taxon>
        <taxon>Agaricomycetes</taxon>
        <taxon>Agaricomycetidae</taxon>
        <taxon>Agaricales</taxon>
        <taxon>Tricholomatineae</taxon>
        <taxon>Lyophyllaceae</taxon>
        <taxon>Tricholomella</taxon>
    </lineage>
</organism>
<name>A0A8H5H8A0_9AGAR</name>
<evidence type="ECO:0000313" key="3">
    <source>
        <dbReference type="Proteomes" id="UP000565441"/>
    </source>
</evidence>
<dbReference type="AlphaFoldDB" id="A0A8H5H8A0"/>
<dbReference type="Proteomes" id="UP000565441">
    <property type="component" value="Unassembled WGS sequence"/>
</dbReference>
<dbReference type="EMBL" id="JAACJP010000019">
    <property type="protein sequence ID" value="KAF5378568.1"/>
    <property type="molecule type" value="Genomic_DNA"/>
</dbReference>
<evidence type="ECO:0000313" key="2">
    <source>
        <dbReference type="EMBL" id="KAF5378568.1"/>
    </source>
</evidence>
<sequence>MDSIGIKDCCVMSILGMQSQAFGVARSRPRPAHSASIDDRTHHLRRKPTLMRRVFGVLWRGLRLVGSTRWRDALEVSAEHAAWKTCGDGSVMPARFATNFIPGTLSTTSPSHGDDIVARLLSFRTPLAFFMTPVSCRSAPPAVSTHVLESRHRFRSSNASQGIPEAKTTHILLRFRPRGERHPPHLINRRRISSPASSYVSGAVHRTATSKKPEPGTRSWHSIIPPAAPPRRAVLSIKSLRPCGDQRPGMSLISSNMISASHLISLPGT</sequence>
<protein>
    <submittedName>
        <fullName evidence="2">Uncharacterized protein</fullName>
    </submittedName>
</protein>